<evidence type="ECO:0000256" key="1">
    <source>
        <dbReference type="ARBA" id="ARBA00009995"/>
    </source>
</evidence>
<sequence>MGHIMPSLEVIRELVDRGHRVSYVNDSRMAEPIVGAGADLIDYGSLIPDDEAKLPEGPLGAMNVFLDDAIHMLPQLRAAFDADPPDLLLFDSAAFAGRVYAASRGLPAVMMASSTIAWDGYHEEVGAAMRALPGADEWHERFAAWLRAEGHDSGAPTDFAGASDRAIAALTRAMQPHLDRVDQERVTFVGPCFATTRTADEPVEVPDGDRLLLVSLGSTFTRRPDFYRSCIAAFGDLPGWHTIIQIGPFVDPADLGPVPDSVEIRSWVPQRAVLRRADAFITHAGMGGCSEALINGVPMIAVPQAADQFQNADRLVELGVGRRLDTADATPAALRAALLDLVADDAVAERVREWQRDTAELGGTDRAADLIEGILRDRSVATADTAAG</sequence>
<dbReference type="Proteomes" id="UP001178281">
    <property type="component" value="Unassembled WGS sequence"/>
</dbReference>
<keyword evidence="5" id="KW-1185">Reference proteome</keyword>
<dbReference type="PANTHER" id="PTHR48050:SF13">
    <property type="entry name" value="STEROL 3-BETA-GLUCOSYLTRANSFERASE UGT80A2"/>
    <property type="match status" value="1"/>
</dbReference>
<dbReference type="PROSITE" id="PS00375">
    <property type="entry name" value="UDPGT"/>
    <property type="match status" value="1"/>
</dbReference>
<organism evidence="4 5">
    <name type="scientific">Tsukamurella strandjordii</name>
    <dbReference type="NCBI Taxonomy" id="147577"/>
    <lineage>
        <taxon>Bacteria</taxon>
        <taxon>Bacillati</taxon>
        <taxon>Actinomycetota</taxon>
        <taxon>Actinomycetes</taxon>
        <taxon>Mycobacteriales</taxon>
        <taxon>Tsukamurellaceae</taxon>
        <taxon>Tsukamurella</taxon>
    </lineage>
</organism>
<dbReference type="SUPFAM" id="SSF53756">
    <property type="entry name" value="UDP-Glycosyltransferase/glycogen phosphorylase"/>
    <property type="match status" value="1"/>
</dbReference>
<proteinExistence type="inferred from homology"/>
<dbReference type="Gene3D" id="3.40.50.2000">
    <property type="entry name" value="Glycogen Phosphorylase B"/>
    <property type="match status" value="2"/>
</dbReference>
<dbReference type="GO" id="GO:0009247">
    <property type="term" value="P:glycolipid biosynthetic process"/>
    <property type="evidence" value="ECO:0007669"/>
    <property type="project" value="UniProtKB-ARBA"/>
</dbReference>
<dbReference type="EMBL" id="JAUTIX010000005">
    <property type="protein sequence ID" value="MDP0398936.1"/>
    <property type="molecule type" value="Genomic_DNA"/>
</dbReference>
<comment type="caution">
    <text evidence="4">The sequence shown here is derived from an EMBL/GenBank/DDBJ whole genome shotgun (WGS) entry which is preliminary data.</text>
</comment>
<dbReference type="InterPro" id="IPR002213">
    <property type="entry name" value="UDP_glucos_trans"/>
</dbReference>
<dbReference type="Pfam" id="PF06722">
    <property type="entry name" value="EryCIII-like_C"/>
    <property type="match status" value="1"/>
</dbReference>
<dbReference type="RefSeq" id="WP_305111705.1">
    <property type="nucleotide sequence ID" value="NZ_JAUTIX010000005.1"/>
</dbReference>
<dbReference type="CDD" id="cd03784">
    <property type="entry name" value="GT1_Gtf-like"/>
    <property type="match status" value="1"/>
</dbReference>
<name>A0AA90NID4_9ACTN</name>
<dbReference type="NCBIfam" id="TIGR01426">
    <property type="entry name" value="MGT"/>
    <property type="match status" value="1"/>
</dbReference>
<dbReference type="GO" id="GO:0008194">
    <property type="term" value="F:UDP-glycosyltransferase activity"/>
    <property type="evidence" value="ECO:0007669"/>
    <property type="project" value="InterPro"/>
</dbReference>
<dbReference type="GO" id="GO:0016020">
    <property type="term" value="C:membrane"/>
    <property type="evidence" value="ECO:0007669"/>
    <property type="project" value="GOC"/>
</dbReference>
<dbReference type="GO" id="GO:0017000">
    <property type="term" value="P:antibiotic biosynthetic process"/>
    <property type="evidence" value="ECO:0007669"/>
    <property type="project" value="UniProtKB-ARBA"/>
</dbReference>
<dbReference type="GO" id="GO:0016758">
    <property type="term" value="F:hexosyltransferase activity"/>
    <property type="evidence" value="ECO:0007669"/>
    <property type="project" value="InterPro"/>
</dbReference>
<keyword evidence="2" id="KW-0808">Transferase</keyword>
<gene>
    <name evidence="4" type="ORF">Q7X28_13470</name>
</gene>
<accession>A0AA90NID4</accession>
<dbReference type="InterPro" id="IPR010610">
    <property type="entry name" value="EryCIII-like_C"/>
</dbReference>
<evidence type="ECO:0000256" key="2">
    <source>
        <dbReference type="ARBA" id="ARBA00022679"/>
    </source>
</evidence>
<reference evidence="4" key="1">
    <citation type="submission" date="2023-08" db="EMBL/GenBank/DDBJ databases">
        <title>The draft genome of Tsukamurella strandjordii strain 050030.</title>
        <authorList>
            <person name="Zhao F."/>
            <person name="Feng Y."/>
            <person name="Zong Z."/>
        </authorList>
    </citation>
    <scope>NUCLEOTIDE SEQUENCE</scope>
    <source>
        <strain evidence="4">050030</strain>
    </source>
</reference>
<dbReference type="InterPro" id="IPR035595">
    <property type="entry name" value="UDP_glycos_trans_CS"/>
</dbReference>
<dbReference type="AlphaFoldDB" id="A0AA90NID4"/>
<feature type="domain" description="Erythromycin biosynthesis protein CIII-like C-terminal" evidence="3">
    <location>
        <begin position="253"/>
        <end position="355"/>
    </location>
</feature>
<comment type="similarity">
    <text evidence="1">Belongs to the UDP-glycosyltransferase family.</text>
</comment>
<dbReference type="InterPro" id="IPR050426">
    <property type="entry name" value="Glycosyltransferase_28"/>
</dbReference>
<evidence type="ECO:0000259" key="3">
    <source>
        <dbReference type="Pfam" id="PF06722"/>
    </source>
</evidence>
<dbReference type="PANTHER" id="PTHR48050">
    <property type="entry name" value="STEROL 3-BETA-GLUCOSYLTRANSFERASE"/>
    <property type="match status" value="1"/>
</dbReference>
<dbReference type="FunFam" id="3.40.50.2000:FF:000072">
    <property type="entry name" value="Glycosyl transferase"/>
    <property type="match status" value="1"/>
</dbReference>
<dbReference type="InterPro" id="IPR006326">
    <property type="entry name" value="UDPGT_MGT-like"/>
</dbReference>
<protein>
    <submittedName>
        <fullName evidence="4">Glycosyltransferase</fullName>
    </submittedName>
</protein>
<evidence type="ECO:0000313" key="4">
    <source>
        <dbReference type="EMBL" id="MDP0398936.1"/>
    </source>
</evidence>
<evidence type="ECO:0000313" key="5">
    <source>
        <dbReference type="Proteomes" id="UP001178281"/>
    </source>
</evidence>